<dbReference type="InterPro" id="IPR035482">
    <property type="entry name" value="SIS_PGI_2"/>
</dbReference>
<keyword evidence="3 5" id="KW-0324">Glycolysis</keyword>
<comment type="similarity">
    <text evidence="5">Belongs to the GPI family.</text>
</comment>
<evidence type="ECO:0000256" key="3">
    <source>
        <dbReference type="ARBA" id="ARBA00023152"/>
    </source>
</evidence>
<protein>
    <recommendedName>
        <fullName evidence="1 5">Glucose-6-phosphate isomerase</fullName>
        <ecNumber evidence="1 5">5.3.1.9</ecNumber>
    </recommendedName>
</protein>
<dbReference type="PROSITE" id="PS51463">
    <property type="entry name" value="P_GLUCOSE_ISOMERASE_3"/>
    <property type="match status" value="1"/>
</dbReference>
<dbReference type="CDD" id="cd05016">
    <property type="entry name" value="SIS_PGI_2"/>
    <property type="match status" value="1"/>
</dbReference>
<evidence type="ECO:0000256" key="4">
    <source>
        <dbReference type="ARBA" id="ARBA00023235"/>
    </source>
</evidence>
<dbReference type="Pfam" id="PF00342">
    <property type="entry name" value="PGI"/>
    <property type="match status" value="1"/>
</dbReference>
<gene>
    <name evidence="6" type="ORF">Megvenef_01337</name>
</gene>
<dbReference type="EC" id="5.3.1.9" evidence="1 5"/>
<evidence type="ECO:0000313" key="6">
    <source>
        <dbReference type="EMBL" id="MEA0971360.1"/>
    </source>
</evidence>
<evidence type="ECO:0000256" key="2">
    <source>
        <dbReference type="ARBA" id="ARBA00022432"/>
    </source>
</evidence>
<comment type="catalytic activity">
    <reaction evidence="5">
        <text>alpha-D-glucose 6-phosphate = beta-D-fructose 6-phosphate</text>
        <dbReference type="Rhea" id="RHEA:11816"/>
        <dbReference type="ChEBI" id="CHEBI:57634"/>
        <dbReference type="ChEBI" id="CHEBI:58225"/>
        <dbReference type="EC" id="5.3.1.9"/>
    </reaction>
</comment>
<dbReference type="PRINTS" id="PR00662">
    <property type="entry name" value="G6PISOMERASE"/>
</dbReference>
<keyword evidence="4 5" id="KW-0413">Isomerase</keyword>
<comment type="pathway">
    <text evidence="5">Carbohydrate degradation; glycolysis; D-glyceraldehyde 3-phosphate and glycerone phosphate from D-glucose: step 2/4.</text>
</comment>
<dbReference type="InterPro" id="IPR001672">
    <property type="entry name" value="G6P_Isomerase"/>
</dbReference>
<dbReference type="PANTHER" id="PTHR11469">
    <property type="entry name" value="GLUCOSE-6-PHOSPHATE ISOMERASE"/>
    <property type="match status" value="1"/>
</dbReference>
<dbReference type="InterPro" id="IPR046348">
    <property type="entry name" value="SIS_dom_sf"/>
</dbReference>
<evidence type="ECO:0000313" key="7">
    <source>
        <dbReference type="Proteomes" id="UP001291687"/>
    </source>
</evidence>
<keyword evidence="7" id="KW-1185">Reference proteome</keyword>
<proteinExistence type="inferred from homology"/>
<dbReference type="Gene3D" id="3.40.50.10490">
    <property type="entry name" value="Glucose-6-phosphate isomerase like protein, domain 1"/>
    <property type="match status" value="2"/>
</dbReference>
<evidence type="ECO:0000256" key="1">
    <source>
        <dbReference type="ARBA" id="ARBA00011952"/>
    </source>
</evidence>
<dbReference type="GO" id="GO:0016853">
    <property type="term" value="F:isomerase activity"/>
    <property type="evidence" value="ECO:0007669"/>
    <property type="project" value="UniProtKB-KW"/>
</dbReference>
<dbReference type="Proteomes" id="UP001291687">
    <property type="component" value="Unassembled WGS sequence"/>
</dbReference>
<dbReference type="EMBL" id="JARJFB010000122">
    <property type="protein sequence ID" value="MEA0971360.1"/>
    <property type="molecule type" value="Genomic_DNA"/>
</dbReference>
<evidence type="ECO:0000256" key="5">
    <source>
        <dbReference type="RuleBase" id="RU000612"/>
    </source>
</evidence>
<name>A0ABU5NDY4_9RICK</name>
<reference evidence="6 7" key="1">
    <citation type="submission" date="2023-03" db="EMBL/GenBank/DDBJ databases">
        <title>Host association and intracellularity evolved multiple times independently in the Rickettsiales.</title>
        <authorList>
            <person name="Castelli M."/>
            <person name="Nardi T."/>
            <person name="Gammuto L."/>
            <person name="Bellinzona G."/>
            <person name="Sabaneyeva E."/>
            <person name="Potekhin A."/>
            <person name="Serra V."/>
            <person name="Petroni G."/>
            <person name="Sassera D."/>
        </authorList>
    </citation>
    <scope>NUCLEOTIDE SEQUENCE [LARGE SCALE GENOMIC DNA]</scope>
    <source>
        <strain evidence="6 7">Sr 2-6</strain>
    </source>
</reference>
<accession>A0ABU5NDY4</accession>
<dbReference type="PANTHER" id="PTHR11469:SF1">
    <property type="entry name" value="GLUCOSE-6-PHOSPHATE ISOMERASE"/>
    <property type="match status" value="1"/>
</dbReference>
<keyword evidence="2 5" id="KW-0312">Gluconeogenesis</keyword>
<dbReference type="SUPFAM" id="SSF53697">
    <property type="entry name" value="SIS domain"/>
    <property type="match status" value="1"/>
</dbReference>
<comment type="caution">
    <text evidence="6">The sequence shown here is derived from an EMBL/GenBank/DDBJ whole genome shotgun (WGS) entry which is preliminary data.</text>
</comment>
<organism evidence="6 7">
    <name type="scientific">Candidatus Megaera venefica</name>
    <dbReference type="NCBI Taxonomy" id="2055910"/>
    <lineage>
        <taxon>Bacteria</taxon>
        <taxon>Pseudomonadati</taxon>
        <taxon>Pseudomonadota</taxon>
        <taxon>Alphaproteobacteria</taxon>
        <taxon>Rickettsiales</taxon>
        <taxon>Rickettsiaceae</taxon>
        <taxon>Candidatus Megaera</taxon>
    </lineage>
</organism>
<sequence>MINVSYTNFNVVSEAYKIAQFAAKEVSSKITLELGQGQDDKYKIFCTNNARKQIKHSKEIVNRIKDNFKDLIVIGMGGSVLNPEALINLNSNNLNSRTKVHFLNNTDPIYFRKLLSTISLINCAVLAISNSGQTLETNALVGAMISEFEKNNIKSIGNRFFFITKPDSGILSEIAARISATLIEHMPNISGRFSSLTNVTTLAAAVAGVEVEDYIDGAEGVIKDFLYNQESNEAVYSAAAIFSTKKPIMVNIGYLQQFSSYLEWYSQIIAESLGKNGGGLTPLRGLGPNDQHSMLQLYLEGPQDKIYSLFYVKDLKDVPKVCSFKELSYIAEKSLSDINTANFLATESVLVNKQFPIRTILLKDLSSRSIGSLVAHSMLEIVILSHMMNINPFNQPAVEFIKTKSMQLVASSS</sequence>
<dbReference type="PROSITE" id="PS00174">
    <property type="entry name" value="P_GLUCOSE_ISOMERASE_2"/>
    <property type="match status" value="1"/>
</dbReference>
<dbReference type="InterPro" id="IPR018189">
    <property type="entry name" value="Phosphoglucose_isomerase_CS"/>
</dbReference>